<dbReference type="InterPro" id="IPR011051">
    <property type="entry name" value="RmlC_Cupin_sf"/>
</dbReference>
<evidence type="ECO:0000313" key="4">
    <source>
        <dbReference type="Proteomes" id="UP000248584"/>
    </source>
</evidence>
<dbReference type="Proteomes" id="UP000248584">
    <property type="component" value="Unassembled WGS sequence"/>
</dbReference>
<dbReference type="CDD" id="cd07007">
    <property type="entry name" value="cupin_CapF-like_C"/>
    <property type="match status" value="1"/>
</dbReference>
<dbReference type="Gene3D" id="2.60.120.10">
    <property type="entry name" value="Jelly Rolls"/>
    <property type="match status" value="1"/>
</dbReference>
<dbReference type="PANTHER" id="PTHR43245">
    <property type="entry name" value="BIFUNCTIONAL POLYMYXIN RESISTANCE PROTEIN ARNA"/>
    <property type="match status" value="1"/>
</dbReference>
<protein>
    <submittedName>
        <fullName evidence="3">UDP-2-acetamido-2,6-beta-L-arabino-hexul-4-ose reductase</fullName>
    </submittedName>
</protein>
<dbReference type="InterPro" id="IPR050177">
    <property type="entry name" value="Lipid_A_modif_metabolic_enz"/>
</dbReference>
<proteinExistence type="predicted"/>
<evidence type="ECO:0000313" key="3">
    <source>
        <dbReference type="EMBL" id="PZX39205.1"/>
    </source>
</evidence>
<dbReference type="Pfam" id="PF01370">
    <property type="entry name" value="Epimerase"/>
    <property type="match status" value="1"/>
</dbReference>
<dbReference type="PANTHER" id="PTHR43245:SF55">
    <property type="entry name" value="NAD(P)-BINDING DOMAIN-CONTAINING PROTEIN"/>
    <property type="match status" value="1"/>
</dbReference>
<feature type="domain" description="NAD-dependent epimerase/dehydratase" evidence="1">
    <location>
        <begin position="6"/>
        <end position="191"/>
    </location>
</feature>
<name>A0ABX5PWN8_9FLAO</name>
<comment type="caution">
    <text evidence="3">The sequence shown here is derived from an EMBL/GenBank/DDBJ whole genome shotgun (WGS) entry which is preliminary data.</text>
</comment>
<dbReference type="EMBL" id="QKZR01000004">
    <property type="protein sequence ID" value="PZX39205.1"/>
    <property type="molecule type" value="Genomic_DNA"/>
</dbReference>
<feature type="domain" description="Capsular polysaccharide assembling protein CapF C-terminal" evidence="2">
    <location>
        <begin position="259"/>
        <end position="369"/>
    </location>
</feature>
<keyword evidence="4" id="KW-1185">Reference proteome</keyword>
<reference evidence="3 4" key="1">
    <citation type="submission" date="2018-06" db="EMBL/GenBank/DDBJ databases">
        <title>Genomic Encyclopedia of Archaeal and Bacterial Type Strains, Phase II (KMG-II): from individual species to whole genera.</title>
        <authorList>
            <person name="Goeker M."/>
        </authorList>
    </citation>
    <scope>NUCLEOTIDE SEQUENCE [LARGE SCALE GENOMIC DNA]</scope>
    <source>
        <strain evidence="3 4">DSM 17205</strain>
    </source>
</reference>
<evidence type="ECO:0000259" key="2">
    <source>
        <dbReference type="Pfam" id="PF14667"/>
    </source>
</evidence>
<sequence>MKKIGITGQEGFLGRHILNNLKLFPDEYEIINYDKSFFADKSSLDQFVSSCDVIYHLAAMNRHEDQQFIYDTNVNLVKELIESLNRTSSQPHILFSSSSQEVQDNLYGKSKLKGRELLEFWAKENNASFTGFIIPNVYGPFGSPFYNSFVSTFCHLLNNDGTPEVVNDSEVNLIYVQNLVNAMLKPLNNKQGSINRIAVPEDGTYKVTEVLHLLNRYKNDYLNKGIMPSLENQFELNMFNTFRSFIDHKNHFPVVYTQHKDDRGAFVEIIRLEQHGQVSFSTTVPGVTRGNHYHTRKIERFSVIKGKALIELRKINTDEILSFYLDGDQPSYVDMPIWYTHNIKNIGDEELYTMFWINEFYNPNDADTYFETV</sequence>
<dbReference type="InterPro" id="IPR014710">
    <property type="entry name" value="RmlC-like_jellyroll"/>
</dbReference>
<dbReference type="Gene3D" id="3.40.50.720">
    <property type="entry name" value="NAD(P)-binding Rossmann-like Domain"/>
    <property type="match status" value="1"/>
</dbReference>
<organism evidence="3 4">
    <name type="scientific">Nonlabens dokdonensis</name>
    <dbReference type="NCBI Taxonomy" id="328515"/>
    <lineage>
        <taxon>Bacteria</taxon>
        <taxon>Pseudomonadati</taxon>
        <taxon>Bacteroidota</taxon>
        <taxon>Flavobacteriia</taxon>
        <taxon>Flavobacteriales</taxon>
        <taxon>Flavobacteriaceae</taxon>
        <taxon>Nonlabens</taxon>
    </lineage>
</organism>
<dbReference type="SUPFAM" id="SSF51182">
    <property type="entry name" value="RmlC-like cupins"/>
    <property type="match status" value="1"/>
</dbReference>
<dbReference type="InterPro" id="IPR029303">
    <property type="entry name" value="CapF_C"/>
</dbReference>
<dbReference type="InterPro" id="IPR001509">
    <property type="entry name" value="Epimerase_deHydtase"/>
</dbReference>
<dbReference type="RefSeq" id="WP_015364160.1">
    <property type="nucleotide sequence ID" value="NZ_QKZR01000004.1"/>
</dbReference>
<dbReference type="Pfam" id="PF14667">
    <property type="entry name" value="Polysacc_synt_C"/>
    <property type="match status" value="1"/>
</dbReference>
<gene>
    <name evidence="3" type="ORF">LX97_02571</name>
</gene>
<dbReference type="SUPFAM" id="SSF51735">
    <property type="entry name" value="NAD(P)-binding Rossmann-fold domains"/>
    <property type="match status" value="1"/>
</dbReference>
<accession>A0ABX5PWN8</accession>
<dbReference type="InterPro" id="IPR036291">
    <property type="entry name" value="NAD(P)-bd_dom_sf"/>
</dbReference>
<evidence type="ECO:0000259" key="1">
    <source>
        <dbReference type="Pfam" id="PF01370"/>
    </source>
</evidence>